<comment type="caution">
    <text evidence="2">The sequence shown here is derived from an EMBL/GenBank/DDBJ whole genome shotgun (WGS) entry which is preliminary data.</text>
</comment>
<accession>A0AAN6KKM2</accession>
<evidence type="ECO:0000313" key="3">
    <source>
        <dbReference type="Proteomes" id="UP001175353"/>
    </source>
</evidence>
<evidence type="ECO:0000256" key="1">
    <source>
        <dbReference type="SAM" id="MobiDB-lite"/>
    </source>
</evidence>
<dbReference type="AlphaFoldDB" id="A0AAN6KKM2"/>
<dbReference type="EMBL" id="JAUJLE010000083">
    <property type="protein sequence ID" value="KAK0987440.1"/>
    <property type="molecule type" value="Genomic_DNA"/>
</dbReference>
<keyword evidence="3" id="KW-1185">Reference proteome</keyword>
<feature type="region of interest" description="Disordered" evidence="1">
    <location>
        <begin position="69"/>
        <end position="91"/>
    </location>
</feature>
<feature type="region of interest" description="Disordered" evidence="1">
    <location>
        <begin position="105"/>
        <end position="130"/>
    </location>
</feature>
<proteinExistence type="predicted"/>
<sequence length="194" mass="21072">MCYTITKYHTVCHCFGKTVIAGEPCIRALASSLSRCWDTNDLGIENEASLCPRCAKGILFSPELLGDHDHNPQLSRMSSHTSISSHGSSAPGVELLEQMKRVTSNMSLSSMTSERAHATPESSSGENSGRGLELCDLERMAFSLPEADTAPASESSPTAQKSCNPENLHWRTFGGSEASVKFKRGRFTESNQGW</sequence>
<organism evidence="2 3">
    <name type="scientific">Friedmanniomyces endolithicus</name>
    <dbReference type="NCBI Taxonomy" id="329885"/>
    <lineage>
        <taxon>Eukaryota</taxon>
        <taxon>Fungi</taxon>
        <taxon>Dikarya</taxon>
        <taxon>Ascomycota</taxon>
        <taxon>Pezizomycotina</taxon>
        <taxon>Dothideomycetes</taxon>
        <taxon>Dothideomycetidae</taxon>
        <taxon>Mycosphaerellales</taxon>
        <taxon>Teratosphaeriaceae</taxon>
        <taxon>Friedmanniomyces</taxon>
    </lineage>
</organism>
<reference evidence="2" key="1">
    <citation type="submission" date="2023-06" db="EMBL/GenBank/DDBJ databases">
        <title>Black Yeasts Isolated from many extreme environments.</title>
        <authorList>
            <person name="Coleine C."/>
            <person name="Stajich J.E."/>
            <person name="Selbmann L."/>
        </authorList>
    </citation>
    <scope>NUCLEOTIDE SEQUENCE</scope>
    <source>
        <strain evidence="2">CCFEE 5200</strain>
    </source>
</reference>
<gene>
    <name evidence="2" type="ORF">LTR91_009922</name>
</gene>
<feature type="compositionally biased region" description="Low complexity" evidence="1">
    <location>
        <begin position="75"/>
        <end position="89"/>
    </location>
</feature>
<name>A0AAN6KKM2_9PEZI</name>
<dbReference type="Proteomes" id="UP001175353">
    <property type="component" value="Unassembled WGS sequence"/>
</dbReference>
<protein>
    <submittedName>
        <fullName evidence="2">Uncharacterized protein</fullName>
    </submittedName>
</protein>
<evidence type="ECO:0000313" key="2">
    <source>
        <dbReference type="EMBL" id="KAK0987440.1"/>
    </source>
</evidence>